<proteinExistence type="predicted"/>
<dbReference type="STRING" id="321339.SAMN05444340_1207"/>
<feature type="transmembrane region" description="Helical" evidence="1">
    <location>
        <begin position="56"/>
        <end position="76"/>
    </location>
</feature>
<gene>
    <name evidence="2" type="ORF">SAMN05444340_1207</name>
</gene>
<accession>A0A1H3N378</accession>
<dbReference type="EMBL" id="FNPF01000020">
    <property type="protein sequence ID" value="SDY83411.1"/>
    <property type="molecule type" value="Genomic_DNA"/>
</dbReference>
<reference evidence="2 3" key="1">
    <citation type="submission" date="2016-10" db="EMBL/GenBank/DDBJ databases">
        <authorList>
            <person name="de Groot N.N."/>
        </authorList>
    </citation>
    <scope>NUCLEOTIDE SEQUENCE [LARGE SCALE GENOMIC DNA]</scope>
    <source>
        <strain evidence="2 3">DSM 26880</strain>
    </source>
</reference>
<evidence type="ECO:0000313" key="2">
    <source>
        <dbReference type="EMBL" id="SDY83411.1"/>
    </source>
</evidence>
<dbReference type="RefSeq" id="WP_089885545.1">
    <property type="nucleotide sequence ID" value="NZ_FNPF01000020.1"/>
</dbReference>
<organism evidence="2 3">
    <name type="scientific">Citreimonas salinaria</name>
    <dbReference type="NCBI Taxonomy" id="321339"/>
    <lineage>
        <taxon>Bacteria</taxon>
        <taxon>Pseudomonadati</taxon>
        <taxon>Pseudomonadota</taxon>
        <taxon>Alphaproteobacteria</taxon>
        <taxon>Rhodobacterales</taxon>
        <taxon>Roseobacteraceae</taxon>
        <taxon>Citreimonas</taxon>
    </lineage>
</organism>
<evidence type="ECO:0000256" key="1">
    <source>
        <dbReference type="SAM" id="Phobius"/>
    </source>
</evidence>
<keyword evidence="1" id="KW-0812">Transmembrane</keyword>
<dbReference type="AlphaFoldDB" id="A0A1H3N378"/>
<sequence length="211" mass="22905">MIALLPVFLLASGALWTATLALAEGMAQIVLVHASIVVFAALVRSCAAGTESIDWYLLPVCLIGPLGVIAAATTYVTRAHHRIGDEQLQAWYEELRGATDASRHRTLANDVTLGRINPQAGASMRSAVEIFREGTFKDRQRVLLWIARRKDALLRSLLDDAVRCDDTIIRSQAASLIVHFYAAERSLSALEAKGGRAERVGASKQPIRSAT</sequence>
<name>A0A1H3N378_9RHOB</name>
<keyword evidence="3" id="KW-1185">Reference proteome</keyword>
<protein>
    <submittedName>
        <fullName evidence="2">Uncharacterized protein</fullName>
    </submittedName>
</protein>
<evidence type="ECO:0000313" key="3">
    <source>
        <dbReference type="Proteomes" id="UP000199286"/>
    </source>
</evidence>
<keyword evidence="1" id="KW-1133">Transmembrane helix</keyword>
<keyword evidence="1" id="KW-0472">Membrane</keyword>
<dbReference type="Proteomes" id="UP000199286">
    <property type="component" value="Unassembled WGS sequence"/>
</dbReference>